<dbReference type="AlphaFoldDB" id="A0A8X6RRG8"/>
<dbReference type="Proteomes" id="UP000887159">
    <property type="component" value="Unassembled WGS sequence"/>
</dbReference>
<gene>
    <name evidence="2" type="ORF">TNCV_3053101</name>
</gene>
<sequence>MYGMWEEEKKNRVAVENARPPTMETVPTGRGFHERNCDLSAKSRLVSSRISADTHLDLPQVHQLRERWLE</sequence>
<evidence type="ECO:0000313" key="2">
    <source>
        <dbReference type="EMBL" id="GFX99653.1"/>
    </source>
</evidence>
<comment type="caution">
    <text evidence="2">The sequence shown here is derived from an EMBL/GenBank/DDBJ whole genome shotgun (WGS) entry which is preliminary data.</text>
</comment>
<dbReference type="EMBL" id="BMAU01021214">
    <property type="protein sequence ID" value="GFX99653.1"/>
    <property type="molecule type" value="Genomic_DNA"/>
</dbReference>
<proteinExistence type="predicted"/>
<keyword evidence="3" id="KW-1185">Reference proteome</keyword>
<protein>
    <submittedName>
        <fullName evidence="2">Uncharacterized protein</fullName>
    </submittedName>
</protein>
<evidence type="ECO:0000256" key="1">
    <source>
        <dbReference type="SAM" id="MobiDB-lite"/>
    </source>
</evidence>
<reference evidence="2" key="1">
    <citation type="submission" date="2020-08" db="EMBL/GenBank/DDBJ databases">
        <title>Multicomponent nature underlies the extraordinary mechanical properties of spider dragline silk.</title>
        <authorList>
            <person name="Kono N."/>
            <person name="Nakamura H."/>
            <person name="Mori M."/>
            <person name="Yoshida Y."/>
            <person name="Ohtoshi R."/>
            <person name="Malay A.D."/>
            <person name="Moran D.A.P."/>
            <person name="Tomita M."/>
            <person name="Numata K."/>
            <person name="Arakawa K."/>
        </authorList>
    </citation>
    <scope>NUCLEOTIDE SEQUENCE</scope>
</reference>
<accession>A0A8X6RRG8</accession>
<name>A0A8X6RRG8_TRICX</name>
<feature type="compositionally biased region" description="Basic and acidic residues" evidence="1">
    <location>
        <begin position="1"/>
        <end position="13"/>
    </location>
</feature>
<feature type="region of interest" description="Disordered" evidence="1">
    <location>
        <begin position="1"/>
        <end position="34"/>
    </location>
</feature>
<evidence type="ECO:0000313" key="3">
    <source>
        <dbReference type="Proteomes" id="UP000887159"/>
    </source>
</evidence>
<organism evidence="2 3">
    <name type="scientific">Trichonephila clavipes</name>
    <name type="common">Golden silk orbweaver</name>
    <name type="synonym">Nephila clavipes</name>
    <dbReference type="NCBI Taxonomy" id="2585209"/>
    <lineage>
        <taxon>Eukaryota</taxon>
        <taxon>Metazoa</taxon>
        <taxon>Ecdysozoa</taxon>
        <taxon>Arthropoda</taxon>
        <taxon>Chelicerata</taxon>
        <taxon>Arachnida</taxon>
        <taxon>Araneae</taxon>
        <taxon>Araneomorphae</taxon>
        <taxon>Entelegynae</taxon>
        <taxon>Araneoidea</taxon>
        <taxon>Nephilidae</taxon>
        <taxon>Trichonephila</taxon>
    </lineage>
</organism>